<evidence type="ECO:0000256" key="1">
    <source>
        <dbReference type="ARBA" id="ARBA00023054"/>
    </source>
</evidence>
<feature type="region of interest" description="Disordered" evidence="2">
    <location>
        <begin position="1"/>
        <end position="20"/>
    </location>
</feature>
<dbReference type="AlphaFoldDB" id="A0A5J4VK21"/>
<dbReference type="GO" id="GO:0036159">
    <property type="term" value="P:inner dynein arm assembly"/>
    <property type="evidence" value="ECO:0007669"/>
    <property type="project" value="InterPro"/>
</dbReference>
<evidence type="ECO:0000313" key="4">
    <source>
        <dbReference type="Proteomes" id="UP000324800"/>
    </source>
</evidence>
<feature type="region of interest" description="Disordered" evidence="2">
    <location>
        <begin position="88"/>
        <end position="111"/>
    </location>
</feature>
<dbReference type="InterPro" id="IPR033290">
    <property type="entry name" value="CCDC39"/>
</dbReference>
<dbReference type="Proteomes" id="UP000324800">
    <property type="component" value="Unassembled WGS sequence"/>
</dbReference>
<reference evidence="3 4" key="1">
    <citation type="submission" date="2019-03" db="EMBL/GenBank/DDBJ databases">
        <title>Single cell metagenomics reveals metabolic interactions within the superorganism composed of flagellate Streblomastix strix and complex community of Bacteroidetes bacteria on its surface.</title>
        <authorList>
            <person name="Treitli S.C."/>
            <person name="Kolisko M."/>
            <person name="Husnik F."/>
            <person name="Keeling P."/>
            <person name="Hampl V."/>
        </authorList>
    </citation>
    <scope>NUCLEOTIDE SEQUENCE [LARGE SCALE GENOMIC DNA]</scope>
    <source>
        <strain evidence="3">ST1C</strain>
    </source>
</reference>
<dbReference type="EMBL" id="SNRW01006575">
    <property type="protein sequence ID" value="KAA6382820.1"/>
    <property type="molecule type" value="Genomic_DNA"/>
</dbReference>
<feature type="region of interest" description="Disordered" evidence="2">
    <location>
        <begin position="163"/>
        <end position="282"/>
    </location>
</feature>
<dbReference type="GO" id="GO:0003341">
    <property type="term" value="P:cilium movement"/>
    <property type="evidence" value="ECO:0007669"/>
    <property type="project" value="InterPro"/>
</dbReference>
<evidence type="ECO:0000313" key="3">
    <source>
        <dbReference type="EMBL" id="KAA6382820.1"/>
    </source>
</evidence>
<dbReference type="PANTHER" id="PTHR18962:SF0">
    <property type="entry name" value="COILED-COIL DOMAIN-CONTAINING PROTEIN 39"/>
    <property type="match status" value="1"/>
</dbReference>
<feature type="compositionally biased region" description="Low complexity" evidence="2">
    <location>
        <begin position="266"/>
        <end position="282"/>
    </location>
</feature>
<sequence length="282" mass="30102">EMEERKAAEEELKQTQERLRGRRAELSEVQQLAAYQQKMASEAEVEADMLMREAQEHILRRTQLEKEVEAQHPKIERAQKQLQTLIQQHREKHGVATTAAAGEGEDAAAEETDIEREFQLDELKETNQIILSSLVQIGNQDPRIKPVLDGLLQEAQINPRGMALSAAKQTTQGAAATGAVKPVTTRSKAPSTQSSNKAPSTSTSGSGAGTSSFAITNGNQKTPQSPSTNSGTGTRKATPPPSSPSTGSLKKDKSTPRKATPPPGSPSGSSVKSSGSTGSKKK</sequence>
<protein>
    <submittedName>
        <fullName evidence="3">Uncharacterized protein</fullName>
    </submittedName>
</protein>
<feature type="non-terminal residue" evidence="3">
    <location>
        <position position="1"/>
    </location>
</feature>
<feature type="compositionally biased region" description="Low complexity" evidence="2">
    <location>
        <begin position="166"/>
        <end position="179"/>
    </location>
</feature>
<name>A0A5J4VK21_9EUKA</name>
<organism evidence="3 4">
    <name type="scientific">Streblomastix strix</name>
    <dbReference type="NCBI Taxonomy" id="222440"/>
    <lineage>
        <taxon>Eukaryota</taxon>
        <taxon>Metamonada</taxon>
        <taxon>Preaxostyla</taxon>
        <taxon>Oxymonadida</taxon>
        <taxon>Streblomastigidae</taxon>
        <taxon>Streblomastix</taxon>
    </lineage>
</organism>
<evidence type="ECO:0000256" key="2">
    <source>
        <dbReference type="SAM" id="MobiDB-lite"/>
    </source>
</evidence>
<dbReference type="GO" id="GO:0005930">
    <property type="term" value="C:axoneme"/>
    <property type="evidence" value="ECO:0007669"/>
    <property type="project" value="InterPro"/>
</dbReference>
<dbReference type="GO" id="GO:0060285">
    <property type="term" value="P:cilium-dependent cell motility"/>
    <property type="evidence" value="ECO:0007669"/>
    <property type="project" value="TreeGrafter"/>
</dbReference>
<proteinExistence type="predicted"/>
<feature type="compositionally biased region" description="Polar residues" evidence="2">
    <location>
        <begin position="213"/>
        <end position="235"/>
    </location>
</feature>
<dbReference type="PANTHER" id="PTHR18962">
    <property type="entry name" value="COILED-COIL DOMAIN-CONTAINING PROTEIN 39"/>
    <property type="match status" value="1"/>
</dbReference>
<feature type="compositionally biased region" description="Low complexity" evidence="2">
    <location>
        <begin position="200"/>
        <end position="212"/>
    </location>
</feature>
<gene>
    <name evidence="3" type="ORF">EZS28_021654</name>
</gene>
<comment type="caution">
    <text evidence="3">The sequence shown here is derived from an EMBL/GenBank/DDBJ whole genome shotgun (WGS) entry which is preliminary data.</text>
</comment>
<feature type="compositionally biased region" description="Polar residues" evidence="2">
    <location>
        <begin position="184"/>
        <end position="199"/>
    </location>
</feature>
<keyword evidence="1" id="KW-0175">Coiled coil</keyword>
<accession>A0A5J4VK21</accession>